<name>A0A8T0NNZ4_PANVG</name>
<evidence type="ECO:0000313" key="3">
    <source>
        <dbReference type="Proteomes" id="UP000823388"/>
    </source>
</evidence>
<feature type="region of interest" description="Disordered" evidence="1">
    <location>
        <begin position="260"/>
        <end position="299"/>
    </location>
</feature>
<reference evidence="2" key="1">
    <citation type="submission" date="2020-05" db="EMBL/GenBank/DDBJ databases">
        <title>WGS assembly of Panicum virgatum.</title>
        <authorList>
            <person name="Lovell J.T."/>
            <person name="Jenkins J."/>
            <person name="Shu S."/>
            <person name="Juenger T.E."/>
            <person name="Schmutz J."/>
        </authorList>
    </citation>
    <scope>NUCLEOTIDE SEQUENCE</scope>
    <source>
        <strain evidence="2">AP13</strain>
    </source>
</reference>
<comment type="caution">
    <text evidence="2">The sequence shown here is derived from an EMBL/GenBank/DDBJ whole genome shotgun (WGS) entry which is preliminary data.</text>
</comment>
<accession>A0A8T0NNZ4</accession>
<proteinExistence type="predicted"/>
<dbReference type="AlphaFoldDB" id="A0A8T0NNZ4"/>
<organism evidence="2 3">
    <name type="scientific">Panicum virgatum</name>
    <name type="common">Blackwell switchgrass</name>
    <dbReference type="NCBI Taxonomy" id="38727"/>
    <lineage>
        <taxon>Eukaryota</taxon>
        <taxon>Viridiplantae</taxon>
        <taxon>Streptophyta</taxon>
        <taxon>Embryophyta</taxon>
        <taxon>Tracheophyta</taxon>
        <taxon>Spermatophyta</taxon>
        <taxon>Magnoliopsida</taxon>
        <taxon>Liliopsida</taxon>
        <taxon>Poales</taxon>
        <taxon>Poaceae</taxon>
        <taxon>PACMAD clade</taxon>
        <taxon>Panicoideae</taxon>
        <taxon>Panicodae</taxon>
        <taxon>Paniceae</taxon>
        <taxon>Panicinae</taxon>
        <taxon>Panicum</taxon>
        <taxon>Panicum sect. Hiantes</taxon>
    </lineage>
</organism>
<feature type="region of interest" description="Disordered" evidence="1">
    <location>
        <begin position="466"/>
        <end position="493"/>
    </location>
</feature>
<keyword evidence="3" id="KW-1185">Reference proteome</keyword>
<dbReference type="PANTHER" id="PTHR33087:SF53">
    <property type="entry name" value="CCHC-TYPE DOMAIN-CONTAINING PROTEIN"/>
    <property type="match status" value="1"/>
</dbReference>
<protein>
    <submittedName>
        <fullName evidence="2">Uncharacterized protein</fullName>
    </submittedName>
</protein>
<evidence type="ECO:0000256" key="1">
    <source>
        <dbReference type="SAM" id="MobiDB-lite"/>
    </source>
</evidence>
<dbReference type="Proteomes" id="UP000823388">
    <property type="component" value="Chromosome 9K"/>
</dbReference>
<dbReference type="InterPro" id="IPR053253">
    <property type="entry name" value="Sex_diff_modulator"/>
</dbReference>
<sequence>MATYPGDPLARPDQAVCAISATGAIKRKRESIIGKAAVCWLSSNSHDSEPHHVADALDEQLRISRHEIKVVKHYPEQYLVFFTDSQAFQRAVNHLGVRSRGRTFNFEPWTERRHAVEKQLEFRVRLRIEGLPAHAWSEEVAAKIIGQHCAIHYVERQSLRQDRTRTYDLWAWSANPSKIPKIVLLTLTDPDRELAHGGDVELYHDPPRGYKGAYDYKLHLHLDVVEDLSFFGSRGGGDGHNRKPRREFLWNYGMPDYLGERRSNQQHDNYAGREYHPRRDRDDHEDNFNRGRRRHRSQSSWGRMTRCRGVVEDCYSSSRYRGGNHGHRSRPVAPGGSQLTWRKKINSAKKVTFANPLFQVLGEYSHQTDFSLNQVVIASTTPSNWEDWFDPMREELFIPPCYSGQLSKVERIRNLLVSAPGWAPIASPTHHSDSAEEGLQLGCTETLQHLPQPLTSAKMEAIKTLVEKGNQPKNKKKSRVLPAPETTPGAHEV</sequence>
<dbReference type="EMBL" id="CM029053">
    <property type="protein sequence ID" value="KAG2551691.1"/>
    <property type="molecule type" value="Genomic_DNA"/>
</dbReference>
<gene>
    <name evidence="2" type="ORF">PVAP13_9KG412700</name>
</gene>
<feature type="compositionally biased region" description="Basic and acidic residues" evidence="1">
    <location>
        <begin position="260"/>
        <end position="289"/>
    </location>
</feature>
<dbReference type="PANTHER" id="PTHR33087">
    <property type="entry name" value="OS07G0539200 PROTEIN"/>
    <property type="match status" value="1"/>
</dbReference>
<evidence type="ECO:0000313" key="2">
    <source>
        <dbReference type="EMBL" id="KAG2551691.1"/>
    </source>
</evidence>